<accession>D7MAX7</accession>
<keyword evidence="1" id="KW-0677">Repeat</keyword>
<evidence type="ECO:0000313" key="3">
    <source>
        <dbReference type="EMBL" id="EFH44484.1"/>
    </source>
</evidence>
<dbReference type="InterPro" id="IPR004146">
    <property type="entry name" value="DC1"/>
</dbReference>
<reference evidence="4" key="1">
    <citation type="journal article" date="2011" name="Nat. Genet.">
        <title>The Arabidopsis lyrata genome sequence and the basis of rapid genome size change.</title>
        <authorList>
            <person name="Hu T.T."/>
            <person name="Pattyn P."/>
            <person name="Bakker E.G."/>
            <person name="Cao J."/>
            <person name="Cheng J.-F."/>
            <person name="Clark R.M."/>
            <person name="Fahlgren N."/>
            <person name="Fawcett J.A."/>
            <person name="Grimwood J."/>
            <person name="Gundlach H."/>
            <person name="Haberer G."/>
            <person name="Hollister J.D."/>
            <person name="Ossowski S."/>
            <person name="Ottilar R.P."/>
            <person name="Salamov A.A."/>
            <person name="Schneeberger K."/>
            <person name="Spannagl M."/>
            <person name="Wang X."/>
            <person name="Yang L."/>
            <person name="Nasrallah M.E."/>
            <person name="Bergelson J."/>
            <person name="Carrington J.C."/>
            <person name="Gaut B.S."/>
            <person name="Schmutz J."/>
            <person name="Mayer K.F.X."/>
            <person name="Van de Peer Y."/>
            <person name="Grigoriev I.V."/>
            <person name="Nordborg M."/>
            <person name="Weigel D."/>
            <person name="Guo Y.-L."/>
        </authorList>
    </citation>
    <scope>NUCLEOTIDE SEQUENCE [LARGE SCALE GENOMIC DNA]</scope>
    <source>
        <strain evidence="4">cv. MN47</strain>
    </source>
</reference>
<protein>
    <recommendedName>
        <fullName evidence="2">DC1 domain-containing protein</fullName>
    </recommendedName>
</protein>
<dbReference type="PANTHER" id="PTHR32410">
    <property type="entry name" value="CYSTEINE/HISTIDINE-RICH C1 DOMAIN FAMILY PROTEIN"/>
    <property type="match status" value="1"/>
</dbReference>
<dbReference type="SUPFAM" id="SSF57889">
    <property type="entry name" value="Cysteine-rich domain"/>
    <property type="match status" value="1"/>
</dbReference>
<evidence type="ECO:0000256" key="1">
    <source>
        <dbReference type="ARBA" id="ARBA00022737"/>
    </source>
</evidence>
<dbReference type="Pfam" id="PF03107">
    <property type="entry name" value="C1_2"/>
    <property type="match status" value="1"/>
</dbReference>
<dbReference type="AlphaFoldDB" id="D7MAX7"/>
<proteinExistence type="predicted"/>
<dbReference type="HOGENOM" id="CLU_1350537_0_0_1"/>
<name>D7MAX7_ARALL</name>
<dbReference type="Gramene" id="scaffold_703054.1">
    <property type="protein sequence ID" value="scaffold_703054.1"/>
    <property type="gene ID" value="scaffold_703054.1"/>
</dbReference>
<feature type="domain" description="DC1" evidence="2">
    <location>
        <begin position="173"/>
        <end position="206"/>
    </location>
</feature>
<dbReference type="PANTHER" id="PTHR32410:SF201">
    <property type="entry name" value="ZINC FINGER PHD-TYPE DOMAIN-CONTAINING PROTEIN"/>
    <property type="match status" value="1"/>
</dbReference>
<gene>
    <name evidence="3" type="ORF">ARALYDRAFT_915312</name>
</gene>
<sequence length="208" mass="24269">MNSIDSPPPSHLICPTRRRISANWCGRKTTEISGSSFLIIDNSYHISDYDDAKDKTHQLRLFLGCNNEEDKQYCNACHYNHESGTTYYFCNKCKDYYHKECVESPPIFFSPCHPKNPLQLLYYIGGTTIYYDKECHSCGLMIKGLGYYSFTCDLWLDPVCARKREFSAINNPKRHEHMLHYFPRKASLTCDVCALDDSKYCFYSCLQY</sequence>
<evidence type="ECO:0000259" key="2">
    <source>
        <dbReference type="Pfam" id="PF03107"/>
    </source>
</evidence>
<organism evidence="4">
    <name type="scientific">Arabidopsis lyrata subsp. lyrata</name>
    <name type="common">Lyre-leaved rock-cress</name>
    <dbReference type="NCBI Taxonomy" id="81972"/>
    <lineage>
        <taxon>Eukaryota</taxon>
        <taxon>Viridiplantae</taxon>
        <taxon>Streptophyta</taxon>
        <taxon>Embryophyta</taxon>
        <taxon>Tracheophyta</taxon>
        <taxon>Spermatophyta</taxon>
        <taxon>Magnoliopsida</taxon>
        <taxon>eudicotyledons</taxon>
        <taxon>Gunneridae</taxon>
        <taxon>Pentapetalae</taxon>
        <taxon>rosids</taxon>
        <taxon>malvids</taxon>
        <taxon>Brassicales</taxon>
        <taxon>Brassicaceae</taxon>
        <taxon>Camelineae</taxon>
        <taxon>Arabidopsis</taxon>
    </lineage>
</organism>
<dbReference type="Proteomes" id="UP000008694">
    <property type="component" value="Unassembled WGS sequence"/>
</dbReference>
<keyword evidence="4" id="KW-1185">Reference proteome</keyword>
<dbReference type="InterPro" id="IPR046349">
    <property type="entry name" value="C1-like_sf"/>
</dbReference>
<dbReference type="EMBL" id="GL348719">
    <property type="protein sequence ID" value="EFH44484.1"/>
    <property type="molecule type" value="Genomic_DNA"/>
</dbReference>
<evidence type="ECO:0000313" key="4">
    <source>
        <dbReference type="Proteomes" id="UP000008694"/>
    </source>
</evidence>
<dbReference type="InterPro" id="IPR053192">
    <property type="entry name" value="Vacuole_Formation_Reg"/>
</dbReference>